<dbReference type="Proteomes" id="UP000270411">
    <property type="component" value="Plasmid unnamed1"/>
</dbReference>
<accession>A0A3G8GVS7</accession>
<dbReference type="PANTHER" id="PTHR33175:SF3">
    <property type="entry name" value="DNA-BINDING PROTEIN HU-BETA"/>
    <property type="match status" value="1"/>
</dbReference>
<dbReference type="CDD" id="cd13831">
    <property type="entry name" value="HU"/>
    <property type="match status" value="1"/>
</dbReference>
<dbReference type="AlphaFoldDB" id="A0A3G8GVS7"/>
<dbReference type="GeneID" id="60824588"/>
<dbReference type="Pfam" id="PF00216">
    <property type="entry name" value="Bac_DNA_binding"/>
    <property type="match status" value="1"/>
</dbReference>
<gene>
    <name evidence="5" type="ORF">EHF44_01060</name>
</gene>
<evidence type="ECO:0000256" key="1">
    <source>
        <dbReference type="ARBA" id="ARBA00010529"/>
    </source>
</evidence>
<evidence type="ECO:0000313" key="6">
    <source>
        <dbReference type="Proteomes" id="UP000270411"/>
    </source>
</evidence>
<evidence type="ECO:0000256" key="4">
    <source>
        <dbReference type="RuleBase" id="RU003939"/>
    </source>
</evidence>
<dbReference type="PANTHER" id="PTHR33175">
    <property type="entry name" value="DNA-BINDING PROTEIN HU"/>
    <property type="match status" value="1"/>
</dbReference>
<dbReference type="KEGG" id="cpau:EHF44_01060"/>
<keyword evidence="5" id="KW-0614">Plasmid</keyword>
<dbReference type="OrthoDB" id="9799835at2"/>
<evidence type="ECO:0000313" key="5">
    <source>
        <dbReference type="EMBL" id="AZG12099.1"/>
    </source>
</evidence>
<comment type="similarity">
    <text evidence="1 4">Belongs to the bacterial histone-like protein family.</text>
</comment>
<dbReference type="PROSITE" id="PS00045">
    <property type="entry name" value="HISTONE_LIKE"/>
    <property type="match status" value="1"/>
</dbReference>
<dbReference type="RefSeq" id="WP_029309235.1">
    <property type="nucleotide sequence ID" value="NZ_CP033968.1"/>
</dbReference>
<proteinExistence type="inferred from homology"/>
<name>A0A3G8GVS7_9BURK</name>
<dbReference type="PRINTS" id="PR01727">
    <property type="entry name" value="DNABINDINGHU"/>
</dbReference>
<dbReference type="GO" id="GO:0003677">
    <property type="term" value="F:DNA binding"/>
    <property type="evidence" value="ECO:0007669"/>
    <property type="project" value="UniProtKB-KW"/>
</dbReference>
<reference evidence="6" key="1">
    <citation type="submission" date="2018-11" db="EMBL/GenBank/DDBJ databases">
        <title>FDA dAtabase for Regulatory Grade micrObial Sequences (FDA-ARGOS): Supporting development and validation of Infectious Disease Dx tests.</title>
        <authorList>
            <person name="Goldberg B."/>
            <person name="Campos J."/>
            <person name="Tallon L."/>
            <person name="Sadzewicz L."/>
            <person name="Zhao X."/>
            <person name="Vavikolanu K."/>
            <person name="Mehta A."/>
            <person name="Aluvathingal J."/>
            <person name="Nadendla S."/>
            <person name="Geyer C."/>
            <person name="Nandy P."/>
            <person name="Yan Y."/>
            <person name="Sichtig H."/>
        </authorList>
    </citation>
    <scope>NUCLEOTIDE SEQUENCE [LARGE SCALE GENOMIC DNA]</scope>
    <source>
        <strain evidence="6">FDAARGOS_614</strain>
        <plasmid evidence="6">unnamed1</plasmid>
    </source>
</reference>
<dbReference type="Gene3D" id="4.10.520.10">
    <property type="entry name" value="IHF-like DNA-binding proteins"/>
    <property type="match status" value="1"/>
</dbReference>
<evidence type="ECO:0000256" key="3">
    <source>
        <dbReference type="ARBA" id="ARBA00023125"/>
    </source>
</evidence>
<organism evidence="5 6">
    <name type="scientific">Cupriavidus pauculus</name>
    <dbReference type="NCBI Taxonomy" id="82633"/>
    <lineage>
        <taxon>Bacteria</taxon>
        <taxon>Pseudomonadati</taxon>
        <taxon>Pseudomonadota</taxon>
        <taxon>Betaproteobacteria</taxon>
        <taxon>Burkholderiales</taxon>
        <taxon>Burkholderiaceae</taxon>
        <taxon>Cupriavidus</taxon>
    </lineage>
</organism>
<dbReference type="EMBL" id="CP033968">
    <property type="protein sequence ID" value="AZG12099.1"/>
    <property type="molecule type" value="Genomic_DNA"/>
</dbReference>
<dbReference type="InterPro" id="IPR000119">
    <property type="entry name" value="Hist_DNA-bd"/>
</dbReference>
<dbReference type="SUPFAM" id="SSF47729">
    <property type="entry name" value="IHF-like DNA-binding proteins"/>
    <property type="match status" value="1"/>
</dbReference>
<dbReference type="GO" id="GO:0030527">
    <property type="term" value="F:structural constituent of chromatin"/>
    <property type="evidence" value="ECO:0007669"/>
    <property type="project" value="InterPro"/>
</dbReference>
<geneLocation type="plasmid" evidence="5">
    <name>unnamed1</name>
</geneLocation>
<evidence type="ECO:0000256" key="2">
    <source>
        <dbReference type="ARBA" id="ARBA00023067"/>
    </source>
</evidence>
<protein>
    <submittedName>
        <fullName evidence="5">HU family DNA-binding protein</fullName>
    </submittedName>
</protein>
<sequence length="95" mass="9941">MNKAELVAKVAQGCGLTKVAAERALQTVLSAIENEVAAGGEVTIVGFGAFRGVTRAARAARNPRTGAFVEIPSRTVPTFAPGKGFKDKVVGWKRN</sequence>
<keyword evidence="2" id="KW-0226">DNA condensation</keyword>
<keyword evidence="3 5" id="KW-0238">DNA-binding</keyword>
<dbReference type="InterPro" id="IPR010992">
    <property type="entry name" value="IHF-like_DNA-bd_dom_sf"/>
</dbReference>
<dbReference type="SMART" id="SM00411">
    <property type="entry name" value="BHL"/>
    <property type="match status" value="1"/>
</dbReference>
<dbReference type="GO" id="GO:0030261">
    <property type="term" value="P:chromosome condensation"/>
    <property type="evidence" value="ECO:0007669"/>
    <property type="project" value="UniProtKB-KW"/>
</dbReference>
<dbReference type="InterPro" id="IPR020816">
    <property type="entry name" value="Histone-like_DNA-bd_CS"/>
</dbReference>